<feature type="transmembrane region" description="Helical" evidence="9">
    <location>
        <begin position="114"/>
        <end position="137"/>
    </location>
</feature>
<reference evidence="10" key="1">
    <citation type="journal article" date="2014" name="Int. J. Syst. Evol. Microbiol.">
        <title>Complete genome of a new Firmicutes species belonging to the dominant human colonic microbiota ('Ruminococcus bicirculans') reveals two chromosomes and a selective capacity to utilize plant glucans.</title>
        <authorList>
            <consortium name="NISC Comparative Sequencing Program"/>
            <person name="Wegmann U."/>
            <person name="Louis P."/>
            <person name="Goesmann A."/>
            <person name="Henrissat B."/>
            <person name="Duncan S.H."/>
            <person name="Flint H.J."/>
        </authorList>
    </citation>
    <scope>NUCLEOTIDE SEQUENCE</scope>
    <source>
        <strain evidence="10">CGMCC 1.8884</strain>
    </source>
</reference>
<dbReference type="PANTHER" id="PTHR34295">
    <property type="entry name" value="BIOTIN TRANSPORTER BIOY"/>
    <property type="match status" value="1"/>
</dbReference>
<accession>A0AAV4KA47</accession>
<keyword evidence="6 9" id="KW-1133">Transmembrane helix</keyword>
<keyword evidence="5 9" id="KW-0812">Transmembrane</keyword>
<reference evidence="11" key="2">
    <citation type="journal article" date="2014" name="Int. J. Syst. Evol. Microbiol.">
        <title>Complete genome sequence of Corynebacterium casei LMG S-19264T (=DSM 44701T), isolated from a smear-ripened cheese.</title>
        <authorList>
            <consortium name="US DOE Joint Genome Institute (JGI-PGF)"/>
            <person name="Walter F."/>
            <person name="Albersmeier A."/>
            <person name="Kalinowski J."/>
            <person name="Ruckert C."/>
        </authorList>
    </citation>
    <scope>NUCLEOTIDE SEQUENCE</scope>
    <source>
        <strain evidence="11">CGMCC 1.8885</strain>
    </source>
</reference>
<feature type="transmembrane region" description="Helical" evidence="9">
    <location>
        <begin position="56"/>
        <end position="75"/>
    </location>
</feature>
<reference evidence="11" key="4">
    <citation type="submission" date="2023-08" db="EMBL/GenBank/DDBJ databases">
        <authorList>
            <person name="Sun Q."/>
            <person name="Zhou Y."/>
        </authorList>
    </citation>
    <scope>NUCLEOTIDE SEQUENCE</scope>
    <source>
        <strain evidence="10">CGMCC 1.8884</strain>
        <strain evidence="11">CGMCC 1.8885</strain>
    </source>
</reference>
<evidence type="ECO:0000313" key="11">
    <source>
        <dbReference type="EMBL" id="GGI93840.1"/>
    </source>
</evidence>
<evidence type="ECO:0000256" key="4">
    <source>
        <dbReference type="ARBA" id="ARBA00022475"/>
    </source>
</evidence>
<dbReference type="GeneID" id="59166442"/>
<comment type="subcellular location">
    <subcellularLocation>
        <location evidence="1 8">Cell membrane</location>
        <topology evidence="1 8">Multi-pass membrane protein</topology>
    </subcellularLocation>
</comment>
<proteinExistence type="inferred from homology"/>
<feature type="transmembrane region" description="Helical" evidence="9">
    <location>
        <begin position="82"/>
        <end position="102"/>
    </location>
</feature>
<dbReference type="PIRSF" id="PIRSF016661">
    <property type="entry name" value="BioY"/>
    <property type="match status" value="1"/>
</dbReference>
<gene>
    <name evidence="10" type="ORF">GCM10008021_29580</name>
    <name evidence="11" type="ORF">GCM10010914_30570</name>
</gene>
<dbReference type="InterPro" id="IPR003784">
    <property type="entry name" value="BioY"/>
</dbReference>
<evidence type="ECO:0000256" key="8">
    <source>
        <dbReference type="PIRNR" id="PIRNR016661"/>
    </source>
</evidence>
<dbReference type="AlphaFoldDB" id="A0AAV4KA47"/>
<dbReference type="GO" id="GO:0005886">
    <property type="term" value="C:plasma membrane"/>
    <property type="evidence" value="ECO:0007669"/>
    <property type="project" value="UniProtKB-SubCell"/>
</dbReference>
<evidence type="ECO:0000256" key="7">
    <source>
        <dbReference type="ARBA" id="ARBA00023136"/>
    </source>
</evidence>
<evidence type="ECO:0000256" key="9">
    <source>
        <dbReference type="SAM" id="Phobius"/>
    </source>
</evidence>
<comment type="similarity">
    <text evidence="2 8">Belongs to the BioY family.</text>
</comment>
<evidence type="ECO:0000313" key="13">
    <source>
        <dbReference type="Proteomes" id="UP000652720"/>
    </source>
</evidence>
<name>A0AAV4KA47_9DEIO</name>
<keyword evidence="12" id="KW-1185">Reference proteome</keyword>
<evidence type="ECO:0000256" key="5">
    <source>
        <dbReference type="ARBA" id="ARBA00022692"/>
    </source>
</evidence>
<evidence type="ECO:0000256" key="1">
    <source>
        <dbReference type="ARBA" id="ARBA00004651"/>
    </source>
</evidence>
<dbReference type="PANTHER" id="PTHR34295:SF4">
    <property type="entry name" value="BIOTIN TRANSPORTER BIOY-RELATED"/>
    <property type="match status" value="1"/>
</dbReference>
<evidence type="ECO:0000313" key="12">
    <source>
        <dbReference type="Proteomes" id="UP000630135"/>
    </source>
</evidence>
<evidence type="ECO:0000256" key="6">
    <source>
        <dbReference type="ARBA" id="ARBA00022989"/>
    </source>
</evidence>
<protein>
    <recommendedName>
        <fullName evidence="8">Biotin transporter</fullName>
    </recommendedName>
</protein>
<comment type="caution">
    <text evidence="11">The sequence shown here is derived from an EMBL/GenBank/DDBJ whole genome shotgun (WGS) entry which is preliminary data.</text>
</comment>
<keyword evidence="3 8" id="KW-0813">Transport</keyword>
<keyword evidence="7 8" id="KW-0472">Membrane</keyword>
<dbReference type="EMBL" id="BMLZ01000064">
    <property type="protein sequence ID" value="GGI67384.1"/>
    <property type="molecule type" value="Genomic_DNA"/>
</dbReference>
<sequence length="186" mass="19208">MPDVSTRDIVYIALFAALVAALGALPPLTLVTGVPITAQSMGAMLAGAVLGARRGALSQLLFLLLVAAGLTLLAGGRGGLGVFAGPTGGFLLSWPVAAYVIGWLHERFWDRLNFALSLGIILLGGVVVVYAIGNAWLSYAAPMPYLKATLAAGPFLPGDLLKAVLSASVALTVRRTYPLIVPPSRD</sequence>
<dbReference type="Proteomes" id="UP000652720">
    <property type="component" value="Unassembled WGS sequence"/>
</dbReference>
<keyword evidence="4 8" id="KW-1003">Cell membrane</keyword>
<dbReference type="RefSeq" id="WP_017871752.1">
    <property type="nucleotide sequence ID" value="NZ_BMLZ01000064.1"/>
</dbReference>
<dbReference type="Gene3D" id="1.10.1760.20">
    <property type="match status" value="1"/>
</dbReference>
<dbReference type="Proteomes" id="UP000630135">
    <property type="component" value="Unassembled WGS sequence"/>
</dbReference>
<evidence type="ECO:0000256" key="3">
    <source>
        <dbReference type="ARBA" id="ARBA00022448"/>
    </source>
</evidence>
<evidence type="ECO:0000256" key="2">
    <source>
        <dbReference type="ARBA" id="ARBA00010692"/>
    </source>
</evidence>
<evidence type="ECO:0000313" key="10">
    <source>
        <dbReference type="EMBL" id="GGI67384.1"/>
    </source>
</evidence>
<organism evidence="11 13">
    <name type="scientific">Deinococcus wulumuqiensis</name>
    <dbReference type="NCBI Taxonomy" id="980427"/>
    <lineage>
        <taxon>Bacteria</taxon>
        <taxon>Thermotogati</taxon>
        <taxon>Deinococcota</taxon>
        <taxon>Deinococci</taxon>
        <taxon>Deinococcales</taxon>
        <taxon>Deinococcaceae</taxon>
        <taxon>Deinococcus</taxon>
    </lineage>
</organism>
<feature type="transmembrane region" description="Helical" evidence="9">
    <location>
        <begin position="12"/>
        <end position="36"/>
    </location>
</feature>
<dbReference type="GO" id="GO:0015225">
    <property type="term" value="F:biotin transmembrane transporter activity"/>
    <property type="evidence" value="ECO:0007669"/>
    <property type="project" value="UniProtKB-UniRule"/>
</dbReference>
<dbReference type="Pfam" id="PF02632">
    <property type="entry name" value="BioY"/>
    <property type="match status" value="1"/>
</dbReference>
<dbReference type="EMBL" id="BMMA01000056">
    <property type="protein sequence ID" value="GGI93840.1"/>
    <property type="molecule type" value="Genomic_DNA"/>
</dbReference>
<reference evidence="12" key="3">
    <citation type="journal article" date="2019" name="Int. J. Syst. Evol. Microbiol.">
        <title>The Global Catalogue of Microorganisms (GCM) 10K type strain sequencing project: providing services to taxonomists for standard genome sequencing and annotation.</title>
        <authorList>
            <consortium name="The Broad Institute Genomics Platform"/>
            <consortium name="The Broad Institute Genome Sequencing Center for Infectious Disease"/>
            <person name="Wu L."/>
            <person name="Ma J."/>
        </authorList>
    </citation>
    <scope>NUCLEOTIDE SEQUENCE [LARGE SCALE GENOMIC DNA]</scope>
    <source>
        <strain evidence="12">CGMCC 1.8884</strain>
    </source>
</reference>